<reference evidence="2" key="1">
    <citation type="submission" date="2023-03" db="EMBL/GenBank/DDBJ databases">
        <title>Massive genome expansion in bonnet fungi (Mycena s.s.) driven by repeated elements and novel gene families across ecological guilds.</title>
        <authorList>
            <consortium name="Lawrence Berkeley National Laboratory"/>
            <person name="Harder C.B."/>
            <person name="Miyauchi S."/>
            <person name="Viragh M."/>
            <person name="Kuo A."/>
            <person name="Thoen E."/>
            <person name="Andreopoulos B."/>
            <person name="Lu D."/>
            <person name="Skrede I."/>
            <person name="Drula E."/>
            <person name="Henrissat B."/>
            <person name="Morin E."/>
            <person name="Kohler A."/>
            <person name="Barry K."/>
            <person name="LaButti K."/>
            <person name="Morin E."/>
            <person name="Salamov A."/>
            <person name="Lipzen A."/>
            <person name="Mereny Z."/>
            <person name="Hegedus B."/>
            <person name="Baldrian P."/>
            <person name="Stursova M."/>
            <person name="Weitz H."/>
            <person name="Taylor A."/>
            <person name="Grigoriev I.V."/>
            <person name="Nagy L.G."/>
            <person name="Martin F."/>
            <person name="Kauserud H."/>
        </authorList>
    </citation>
    <scope>NUCLEOTIDE SEQUENCE</scope>
    <source>
        <strain evidence="2">CBHHK002</strain>
    </source>
</reference>
<proteinExistence type="predicted"/>
<name>A0AAD7F710_9AGAR</name>
<accession>A0AAD7F710</accession>
<feature type="chain" id="PRO_5042292562" evidence="1">
    <location>
        <begin position="23"/>
        <end position="185"/>
    </location>
</feature>
<comment type="caution">
    <text evidence="2">The sequence shown here is derived from an EMBL/GenBank/DDBJ whole genome shotgun (WGS) entry which is preliminary data.</text>
</comment>
<sequence length="185" mass="20248">MLSKFALCLFGVLWCFTSLVQALPTWEGLNPRNDFMSAIVPSTTFIQVLGPRDIITTQSHLTSNIPGEPGNLTALPTVELRAPPLFSLHKNQLWQYRNWTTIYPVVVKNTTLVDGVPPLQLTLGKQHTGVVSGGTWTWRGTMLQYNLGSSGNSGIYYTCPLGDTTGIFMFLEPSPPPAGCHAITL</sequence>
<feature type="non-terminal residue" evidence="2">
    <location>
        <position position="185"/>
    </location>
</feature>
<keyword evidence="1" id="KW-0732">Signal</keyword>
<evidence type="ECO:0000313" key="2">
    <source>
        <dbReference type="EMBL" id="KAJ7368290.1"/>
    </source>
</evidence>
<organism evidence="2 3">
    <name type="scientific">Mycena albidolilacea</name>
    <dbReference type="NCBI Taxonomy" id="1033008"/>
    <lineage>
        <taxon>Eukaryota</taxon>
        <taxon>Fungi</taxon>
        <taxon>Dikarya</taxon>
        <taxon>Basidiomycota</taxon>
        <taxon>Agaricomycotina</taxon>
        <taxon>Agaricomycetes</taxon>
        <taxon>Agaricomycetidae</taxon>
        <taxon>Agaricales</taxon>
        <taxon>Marasmiineae</taxon>
        <taxon>Mycenaceae</taxon>
        <taxon>Mycena</taxon>
    </lineage>
</organism>
<keyword evidence="3" id="KW-1185">Reference proteome</keyword>
<protein>
    <submittedName>
        <fullName evidence="2">Uncharacterized protein</fullName>
    </submittedName>
</protein>
<dbReference type="EMBL" id="JARIHO010000001">
    <property type="protein sequence ID" value="KAJ7368290.1"/>
    <property type="molecule type" value="Genomic_DNA"/>
</dbReference>
<dbReference type="Proteomes" id="UP001218218">
    <property type="component" value="Unassembled WGS sequence"/>
</dbReference>
<gene>
    <name evidence="2" type="ORF">DFH08DRAFT_1071022</name>
</gene>
<evidence type="ECO:0000313" key="3">
    <source>
        <dbReference type="Proteomes" id="UP001218218"/>
    </source>
</evidence>
<dbReference type="AlphaFoldDB" id="A0AAD7F710"/>
<evidence type="ECO:0000256" key="1">
    <source>
        <dbReference type="SAM" id="SignalP"/>
    </source>
</evidence>
<feature type="signal peptide" evidence="1">
    <location>
        <begin position="1"/>
        <end position="22"/>
    </location>
</feature>